<protein>
    <submittedName>
        <fullName evidence="2">RNA-directed DNA polymerase (Reverse transcriptase)-related family protein</fullName>
    </submittedName>
</protein>
<dbReference type="InterPro" id="IPR000477">
    <property type="entry name" value="RT_dom"/>
</dbReference>
<accession>A0AAV8FAD4</accession>
<dbReference type="InterPro" id="IPR043502">
    <property type="entry name" value="DNA/RNA_pol_sf"/>
</dbReference>
<dbReference type="PANTHER" id="PTHR33116:SF78">
    <property type="entry name" value="OS12G0587133 PROTEIN"/>
    <property type="match status" value="1"/>
</dbReference>
<feature type="domain" description="Reverse transcriptase" evidence="1">
    <location>
        <begin position="1"/>
        <end position="227"/>
    </location>
</feature>
<dbReference type="PROSITE" id="PS50878">
    <property type="entry name" value="RT_POL"/>
    <property type="match status" value="1"/>
</dbReference>
<dbReference type="SUPFAM" id="SSF56672">
    <property type="entry name" value="DNA/RNA polymerases"/>
    <property type="match status" value="1"/>
</dbReference>
<comment type="caution">
    <text evidence="2">The sequence shown here is derived from an EMBL/GenBank/DDBJ whole genome shotgun (WGS) entry which is preliminary data.</text>
</comment>
<keyword evidence="2" id="KW-0695">RNA-directed DNA polymerase</keyword>
<dbReference type="GO" id="GO:0003964">
    <property type="term" value="F:RNA-directed DNA polymerase activity"/>
    <property type="evidence" value="ECO:0007669"/>
    <property type="project" value="UniProtKB-KW"/>
</dbReference>
<evidence type="ECO:0000313" key="3">
    <source>
        <dbReference type="Proteomes" id="UP001140206"/>
    </source>
</evidence>
<dbReference type="AlphaFoldDB" id="A0AAV8FAD4"/>
<dbReference type="Proteomes" id="UP001140206">
    <property type="component" value="Chromosome 2"/>
</dbReference>
<proteinExistence type="predicted"/>
<evidence type="ECO:0000313" key="2">
    <source>
        <dbReference type="EMBL" id="KAJ4789265.1"/>
    </source>
</evidence>
<keyword evidence="3" id="KW-1185">Reference proteome</keyword>
<dbReference type="EMBL" id="JAMFTS010000002">
    <property type="protein sequence ID" value="KAJ4789265.1"/>
    <property type="molecule type" value="Genomic_DNA"/>
</dbReference>
<dbReference type="Pfam" id="PF13966">
    <property type="entry name" value="zf-RVT"/>
    <property type="match status" value="1"/>
</dbReference>
<sequence>MRLQPFLPKLISSSQTGFIKGRLISENFLVARELLNHLYSGSFPSVMIKLDFYKAFDTVDWGFLNRVLTLRGFPSAFISWINLLLTTSVSSVLINGLKGVSFSHKRGLRQGDPLSPFLFILVADVLSQMLHNTSAALHSSISLRFTAPFFILQYADDTLIFSTVQGNALQVLQLVLRLFQLASGLCINTQKSSFVPMCLTPTQVDAVMHLFGFNTSSLPIEYLGLPLTLGKPDRSCFMPLLQKIESRLQGWKNCFLSRAGRVTLASSVLTALPSYFMSVFLLPRWLVDAIDKARKRFIWGTNQDGKQRVHLVAWDKLCLPKAVGGLGLKNISLQNRAFLLRWLWFLYNNHNSLWFKTTSKIYSPVRGDVSPIVWNKNGSFFWKDIRSLRHLFQISTRSSIASGINTSFWYDNWAGKPLVPILKGTAKPPRERISYKQGIAALNLLLPRPWELTTQLLLLDFPTTLHSDEYDHLIWRWNADGNFSVSSFYNTFSTAGKLSNNLTCLWSFKVPPSLKFFMFLLSNNKLLTQQQLLRRNLLPLPPHCVMCNQSLLEDSLHLFFSCPFANRAWQRLRNHVSLPPLVESFSARESLLATLQQRSTVLIFQTRLTTFFWAIWQERNNRIFRRNSRNIELLCNWILSESTLYFKHC</sequence>
<keyword evidence="2" id="KW-0808">Transferase</keyword>
<dbReference type="InterPro" id="IPR026960">
    <property type="entry name" value="RVT-Znf"/>
</dbReference>
<organism evidence="2 3">
    <name type="scientific">Rhynchospora pubera</name>
    <dbReference type="NCBI Taxonomy" id="906938"/>
    <lineage>
        <taxon>Eukaryota</taxon>
        <taxon>Viridiplantae</taxon>
        <taxon>Streptophyta</taxon>
        <taxon>Embryophyta</taxon>
        <taxon>Tracheophyta</taxon>
        <taxon>Spermatophyta</taxon>
        <taxon>Magnoliopsida</taxon>
        <taxon>Liliopsida</taxon>
        <taxon>Poales</taxon>
        <taxon>Cyperaceae</taxon>
        <taxon>Cyperoideae</taxon>
        <taxon>Rhynchosporeae</taxon>
        <taxon>Rhynchospora</taxon>
    </lineage>
</organism>
<reference evidence="2" key="1">
    <citation type="submission" date="2022-08" db="EMBL/GenBank/DDBJ databases">
        <authorList>
            <person name="Marques A."/>
        </authorList>
    </citation>
    <scope>NUCLEOTIDE SEQUENCE</scope>
    <source>
        <strain evidence="2">RhyPub2mFocal</strain>
        <tissue evidence="2">Leaves</tissue>
    </source>
</reference>
<keyword evidence="2" id="KW-0548">Nucleotidyltransferase</keyword>
<gene>
    <name evidence="2" type="ORF">LUZ62_040511</name>
</gene>
<dbReference type="CDD" id="cd01650">
    <property type="entry name" value="RT_nLTR_like"/>
    <property type="match status" value="1"/>
</dbReference>
<dbReference type="PANTHER" id="PTHR33116">
    <property type="entry name" value="REVERSE TRANSCRIPTASE ZINC-BINDING DOMAIN-CONTAINING PROTEIN-RELATED-RELATED"/>
    <property type="match status" value="1"/>
</dbReference>
<name>A0AAV8FAD4_9POAL</name>
<evidence type="ECO:0000259" key="1">
    <source>
        <dbReference type="PROSITE" id="PS50878"/>
    </source>
</evidence>
<dbReference type="Pfam" id="PF00078">
    <property type="entry name" value="RVT_1"/>
    <property type="match status" value="1"/>
</dbReference>